<dbReference type="STRING" id="1768.B1T50_20755"/>
<dbReference type="PANTHER" id="PTHR36932:SF1">
    <property type="entry name" value="CAPSULAR POLYSACCHARIDE BIOSYNTHESIS PROTEIN"/>
    <property type="match status" value="1"/>
</dbReference>
<evidence type="ECO:0000313" key="1">
    <source>
        <dbReference type="EMBL" id="BCI90814.1"/>
    </source>
</evidence>
<evidence type="ECO:0000313" key="3">
    <source>
        <dbReference type="EMBL" id="OOK83946.1"/>
    </source>
</evidence>
<dbReference type="SUPFAM" id="SSF56801">
    <property type="entry name" value="Acetyl-CoA synthetase-like"/>
    <property type="match status" value="1"/>
</dbReference>
<dbReference type="Proteomes" id="UP000516380">
    <property type="component" value="Chromosome"/>
</dbReference>
<evidence type="ECO:0000313" key="4">
    <source>
        <dbReference type="Proteomes" id="UP000188532"/>
    </source>
</evidence>
<keyword evidence="6" id="KW-1185">Reference proteome</keyword>
<name>A0A1V3XYV5_MYCKA</name>
<reference evidence="4 5" key="1">
    <citation type="submission" date="2017-02" db="EMBL/GenBank/DDBJ databases">
        <title>Complete genome sequences of Mycobacterium kansasii strains isolated from rhesus macaques.</title>
        <authorList>
            <person name="Panda A."/>
            <person name="Nagaraj S."/>
            <person name="Zhao X."/>
            <person name="Tettelin H."/>
            <person name="Detolla L.J."/>
        </authorList>
    </citation>
    <scope>NUCLEOTIDE SEQUENCE [LARGE SCALE GENOMIC DNA]</scope>
    <source>
        <strain evidence="3 4">11-3469</strain>
        <strain evidence="2 5">11-3813</strain>
    </source>
</reference>
<gene>
    <name evidence="3" type="ORF">BZL29_0278</name>
    <name evidence="2" type="ORF">BZL30_7642</name>
    <name evidence="1" type="ORF">NIIDMKKI_60200</name>
</gene>
<dbReference type="GeneID" id="42539962"/>
<dbReference type="EMBL" id="AP023343">
    <property type="protein sequence ID" value="BCI90814.1"/>
    <property type="molecule type" value="Genomic_DNA"/>
</dbReference>
<reference evidence="1 6" key="2">
    <citation type="submission" date="2020-07" db="EMBL/GenBank/DDBJ databases">
        <title>Mycobacterium kansasii (former subtype) with zoonotic potential isolated from diseased indoor pet cat, Japan.</title>
        <authorList>
            <person name="Fukano H."/>
            <person name="Terazono T."/>
            <person name="Hoshino Y."/>
        </authorList>
    </citation>
    <scope>NUCLEOTIDE SEQUENCE [LARGE SCALE GENOMIC DNA]</scope>
    <source>
        <strain evidence="1 6">Kuro-I</strain>
    </source>
</reference>
<dbReference type="EMBL" id="MVBM01000008">
    <property type="protein sequence ID" value="OOK67335.1"/>
    <property type="molecule type" value="Genomic_DNA"/>
</dbReference>
<dbReference type="RefSeq" id="WP_129111625.1">
    <property type="nucleotide sequence ID" value="NZ_BLYZ01000003.1"/>
</dbReference>
<dbReference type="Proteomes" id="UP000188532">
    <property type="component" value="Unassembled WGS sequence"/>
</dbReference>
<evidence type="ECO:0000313" key="2">
    <source>
        <dbReference type="EMBL" id="OOK67335.1"/>
    </source>
</evidence>
<dbReference type="AlphaFoldDB" id="A0A1V3XYV5"/>
<evidence type="ECO:0000313" key="6">
    <source>
        <dbReference type="Proteomes" id="UP000516380"/>
    </source>
</evidence>
<dbReference type="InterPro" id="IPR042099">
    <property type="entry name" value="ANL_N_sf"/>
</dbReference>
<dbReference type="Gene3D" id="3.40.50.12780">
    <property type="entry name" value="N-terminal domain of ligase-like"/>
    <property type="match status" value="1"/>
</dbReference>
<dbReference type="Proteomes" id="UP000189229">
    <property type="component" value="Unassembled WGS sequence"/>
</dbReference>
<organism evidence="3 4">
    <name type="scientific">Mycobacterium kansasii</name>
    <dbReference type="NCBI Taxonomy" id="1768"/>
    <lineage>
        <taxon>Bacteria</taxon>
        <taxon>Bacillati</taxon>
        <taxon>Actinomycetota</taxon>
        <taxon>Actinomycetes</taxon>
        <taxon>Mycobacteriales</taxon>
        <taxon>Mycobacteriaceae</taxon>
        <taxon>Mycobacterium</taxon>
    </lineage>
</organism>
<dbReference type="PANTHER" id="PTHR36932">
    <property type="entry name" value="CAPSULAR POLYSACCHARIDE BIOSYNTHESIS PROTEIN"/>
    <property type="match status" value="1"/>
</dbReference>
<protein>
    <submittedName>
        <fullName evidence="3">AMP-binding enzyme family protein</fullName>
    </submittedName>
</protein>
<proteinExistence type="predicted"/>
<sequence>MPRFTPMGSGVVPFEERHPLISATGRQTLDALLEAPDAPLWNHHCGDRLNREALDRVNAYATSVVLDPPRWRPDHRPPWLAGYLARARQVVPRYRQTDAASPAFTTERANLARGWWELVPDDADLDDLIWFPTSGSGHPAVVVPTHPVSVSCYYPLLLAAARWHGVTVQFRADRADWMTVVSQRHGGFIVPSWSSFLGCATAKVNLEDAGWPEPLARRRFLEHHDPQVITGDPVSLSQLAGLDVDLHPKVLISTALHLSAATRQRVAQRFGCPVVDLYSTTESGPVAASRPGRGMALLQPRLFVEVLDDAGMPCAPGALGQLALTGGMNPYLPLLRYRTGDSARLVWSGDQPVIEDLVGRTPVMLRRADGTQANSFDVTQLFQELPLRRWAVRQHADTSITVQRELEVGAADNADDRIVAALRRALGPVPVAVEPLTAPDKVTAFTTARPR</sequence>
<evidence type="ECO:0000313" key="5">
    <source>
        <dbReference type="Proteomes" id="UP000189229"/>
    </source>
</evidence>
<dbReference type="InterPro" id="IPR053158">
    <property type="entry name" value="CapK_Type1_Caps_Biosynth"/>
</dbReference>
<accession>A0A1V3XYV5</accession>
<dbReference type="EMBL" id="MVBN01000001">
    <property type="protein sequence ID" value="OOK83946.1"/>
    <property type="molecule type" value="Genomic_DNA"/>
</dbReference>